<dbReference type="Proteomes" id="UP000193834">
    <property type="component" value="Unassembled WGS sequence"/>
</dbReference>
<evidence type="ECO:0000313" key="3">
    <source>
        <dbReference type="Proteomes" id="UP000193834"/>
    </source>
</evidence>
<keyword evidence="1" id="KW-1133">Transmembrane helix</keyword>
<protein>
    <submittedName>
        <fullName evidence="2">Similar to stage IV sporulation protein</fullName>
    </submittedName>
</protein>
<keyword evidence="3" id="KW-1185">Reference proteome</keyword>
<dbReference type="RefSeq" id="WP_244903264.1">
    <property type="nucleotide sequence ID" value="NZ_FXAZ01000001.1"/>
</dbReference>
<keyword evidence="1" id="KW-0812">Transmembrane</keyword>
<sequence>MKPPATAKWRGYVRIAVRGKHTEQLINELYTQEISIWDISRLGEDQVSMMLMLPDFFRLRPLLRRTGCRVHVLERYGLPFSLRQLSKRSFFASGLLLFLLGLYMLSSLVWTIEVKGNERIHTEQILEAAKKEGVFPFQWSFRLKKMDEISKEIHAQLPDATWIGVSKQGTKIMIHVVESAVPDSKKLVNPRNLVAKVDAVVTQIIASQGKAVVRPNTRVKKGNVLISGIIGSTDMPRIVPAQGTVKGLVWHEYNISVPFLTKEKTFTGAYKERQYIQLGDRRLQVSGYGGIEFANYEIIEEEEQAGVSRIKLPIKWVHEKIMEVAEVAKERSEDEAVRVGLEQAHADIAAKYGGDSRIVTEKILHQKADNGKVNLKVLFEVEQSIAVEQPIVSAPEDLRQGD</sequence>
<evidence type="ECO:0000313" key="2">
    <source>
        <dbReference type="EMBL" id="SMG12680.1"/>
    </source>
</evidence>
<reference evidence="2 3" key="1">
    <citation type="submission" date="2017-04" db="EMBL/GenBank/DDBJ databases">
        <authorList>
            <person name="Afonso C.L."/>
            <person name="Miller P.J."/>
            <person name="Scott M.A."/>
            <person name="Spackman E."/>
            <person name="Goraichik I."/>
            <person name="Dimitrov K.M."/>
            <person name="Suarez D.L."/>
            <person name="Swayne D.E."/>
        </authorList>
    </citation>
    <scope>NUCLEOTIDE SEQUENCE [LARGE SCALE GENOMIC DNA]</scope>
    <source>
        <strain evidence="2 3">11</strain>
    </source>
</reference>
<dbReference type="InterPro" id="IPR010690">
    <property type="entry name" value="YqfD"/>
</dbReference>
<evidence type="ECO:0000256" key="1">
    <source>
        <dbReference type="SAM" id="Phobius"/>
    </source>
</evidence>
<dbReference type="EMBL" id="FXAZ01000001">
    <property type="protein sequence ID" value="SMG12680.1"/>
    <property type="molecule type" value="Genomic_DNA"/>
</dbReference>
<organism evidence="2 3">
    <name type="scientific">Paenibacillus aquistagni</name>
    <dbReference type="NCBI Taxonomy" id="1852522"/>
    <lineage>
        <taxon>Bacteria</taxon>
        <taxon>Bacillati</taxon>
        <taxon>Bacillota</taxon>
        <taxon>Bacilli</taxon>
        <taxon>Bacillales</taxon>
        <taxon>Paenibacillaceae</taxon>
        <taxon>Paenibacillus</taxon>
    </lineage>
</organism>
<keyword evidence="1" id="KW-0472">Membrane</keyword>
<dbReference type="Pfam" id="PF06898">
    <property type="entry name" value="YqfD"/>
    <property type="match status" value="1"/>
</dbReference>
<accession>A0A1X7IEM7</accession>
<dbReference type="STRING" id="1852522.SAMN06295960_0341"/>
<gene>
    <name evidence="2" type="ORF">SAMN06295960_0341</name>
</gene>
<dbReference type="AlphaFoldDB" id="A0A1X7IEM7"/>
<dbReference type="PIRSF" id="PIRSF029895">
    <property type="entry name" value="SpoIV"/>
    <property type="match status" value="1"/>
</dbReference>
<proteinExistence type="predicted"/>
<feature type="transmembrane region" description="Helical" evidence="1">
    <location>
        <begin position="90"/>
        <end position="112"/>
    </location>
</feature>
<name>A0A1X7IEM7_9BACL</name>
<dbReference type="NCBIfam" id="TIGR02876">
    <property type="entry name" value="spore_yqfD"/>
    <property type="match status" value="1"/>
</dbReference>